<dbReference type="SUPFAM" id="SSF54862">
    <property type="entry name" value="4Fe-4S ferredoxins"/>
    <property type="match status" value="1"/>
</dbReference>
<name>E3GWD4_METFV</name>
<protein>
    <submittedName>
        <fullName evidence="4">Coenzyme F420 hydrogenase</fullName>
        <ecNumber evidence="4">1.12.98.1</ecNumber>
    </submittedName>
</protein>
<evidence type="ECO:0000256" key="1">
    <source>
        <dbReference type="ARBA" id="ARBA00023004"/>
    </source>
</evidence>
<dbReference type="InterPro" id="IPR017896">
    <property type="entry name" value="4Fe4S_Fe-S-bd"/>
</dbReference>
<dbReference type="EC" id="1.12.98.1" evidence="4"/>
<dbReference type="HOGENOM" id="CLU_786694_0_0_2"/>
<dbReference type="PANTHER" id="PTHR31332">
    <property type="entry name" value="7-HYDROXYMETHYL CHLOROPHYLL A REDUCTASE, CHLOROPLASTIC"/>
    <property type="match status" value="1"/>
</dbReference>
<evidence type="ECO:0000259" key="3">
    <source>
        <dbReference type="PROSITE" id="PS51379"/>
    </source>
</evidence>
<gene>
    <name evidence="4" type="ordered locus">Mfer_1105</name>
</gene>
<dbReference type="InterPro" id="IPR007516">
    <property type="entry name" value="Co_F420_Hydgase/DH_bsu_N"/>
</dbReference>
<accession>E3GWD4</accession>
<dbReference type="EMBL" id="CP002278">
    <property type="protein sequence ID" value="ADP77899.1"/>
    <property type="molecule type" value="Genomic_DNA"/>
</dbReference>
<dbReference type="GO" id="GO:0050454">
    <property type="term" value="F:coenzyme F420 hydrogenase activity"/>
    <property type="evidence" value="ECO:0007669"/>
    <property type="project" value="UniProtKB-EC"/>
</dbReference>
<sequence length="358" mass="40224">MGGEDKIAMVGTPCQIIAATLMEKYSSQLKRNFPIDIKIGLFCMENFSYEYLKKLLHSYGIKFRDVVSCRIEGSNAYFHLINKDVVSIPLSTLRKSMRKSCKICMDFTSELADISVGSVGSPKGWSTVIIRSEKGLKLVEKAKKAKYIETKMLDADRLNLIEKLAKIKKNKNLEEIKNRERVARPVMYWRIMPEEIFLNEVENYQFKDLKGDVIDVGACVLCGACFFSCPEDIIKIEDRKPEINGKCPPGCNACYIACPRSYVPDCIVNHEDAYSALGNYIEIISARSPFFKGQDGGVVTALLACALSEKIVNKVLIVDKDPEKPWKPLPILTDKIDDVVKASGTKYSVCPIFKALKE</sequence>
<dbReference type="Pfam" id="PF04432">
    <property type="entry name" value="FrhB_FdhB_C"/>
    <property type="match status" value="1"/>
</dbReference>
<dbReference type="PANTHER" id="PTHR31332:SF0">
    <property type="entry name" value="7-HYDROXYMETHYL CHLOROPHYLL A REDUCTASE, CHLOROPLASTIC"/>
    <property type="match status" value="1"/>
</dbReference>
<dbReference type="Proteomes" id="UP000002315">
    <property type="component" value="Chromosome"/>
</dbReference>
<dbReference type="InterPro" id="IPR017900">
    <property type="entry name" value="4Fe4S_Fe_S_CS"/>
</dbReference>
<feature type="domain" description="4Fe-4S ferredoxin-type" evidence="3">
    <location>
        <begin position="210"/>
        <end position="239"/>
    </location>
</feature>
<dbReference type="GO" id="GO:0051536">
    <property type="term" value="F:iron-sulfur cluster binding"/>
    <property type="evidence" value="ECO:0007669"/>
    <property type="project" value="UniProtKB-KW"/>
</dbReference>
<reference evidence="4 5" key="1">
    <citation type="journal article" date="2010" name="Stand. Genomic Sci.">
        <title>Complete genome sequence of Methanothermus fervidus type strain (V24S).</title>
        <authorList>
            <person name="Anderson I."/>
            <person name="Djao O.D."/>
            <person name="Misra M."/>
            <person name="Chertkov O."/>
            <person name="Nolan M."/>
            <person name="Lucas S."/>
            <person name="Lapidus A."/>
            <person name="Del Rio T.G."/>
            <person name="Tice H."/>
            <person name="Cheng J.F."/>
            <person name="Tapia R."/>
            <person name="Han C."/>
            <person name="Goodwin L."/>
            <person name="Pitluck S."/>
            <person name="Liolios K."/>
            <person name="Ivanova N."/>
            <person name="Mavromatis K."/>
            <person name="Mikhailova N."/>
            <person name="Pati A."/>
            <person name="Brambilla E."/>
            <person name="Chen A."/>
            <person name="Palaniappan K."/>
            <person name="Land M."/>
            <person name="Hauser L."/>
            <person name="Chang Y.J."/>
            <person name="Jeffries C.D."/>
            <person name="Sikorski J."/>
            <person name="Spring S."/>
            <person name="Rohde M."/>
            <person name="Eichinger K."/>
            <person name="Huber H."/>
            <person name="Wirth R."/>
            <person name="Goker M."/>
            <person name="Detter J.C."/>
            <person name="Woyke T."/>
            <person name="Bristow J."/>
            <person name="Eisen J.A."/>
            <person name="Markowitz V."/>
            <person name="Hugenholtz P."/>
            <person name="Klenk H.P."/>
            <person name="Kyrpides N.C."/>
        </authorList>
    </citation>
    <scope>NUCLEOTIDE SEQUENCE [LARGE SCALE GENOMIC DNA]</scope>
    <source>
        <strain evidence="5">ATCC 43054 / DSM 2088 / JCM 10308 / V24 S</strain>
    </source>
</reference>
<dbReference type="Pfam" id="PF04422">
    <property type="entry name" value="FrhB_FdhB_N"/>
    <property type="match status" value="1"/>
</dbReference>
<dbReference type="GO" id="GO:0046872">
    <property type="term" value="F:metal ion binding"/>
    <property type="evidence" value="ECO:0007669"/>
    <property type="project" value="UniProtKB-KW"/>
</dbReference>
<keyword evidence="2" id="KW-0479">Metal-binding</keyword>
<dbReference type="OrthoDB" id="15347at2157"/>
<dbReference type="KEGG" id="mfv:Mfer_1105"/>
<dbReference type="AlphaFoldDB" id="E3GWD4"/>
<dbReference type="Gene3D" id="3.30.70.20">
    <property type="match status" value="1"/>
</dbReference>
<dbReference type="GO" id="GO:0052592">
    <property type="term" value="F:oxidoreductase activity, acting on CH or CH2 groups, with an iron-sulfur protein as acceptor"/>
    <property type="evidence" value="ECO:0007669"/>
    <property type="project" value="TreeGrafter"/>
</dbReference>
<proteinExistence type="predicted"/>
<dbReference type="InterPro" id="IPR007525">
    <property type="entry name" value="FrhB_FdhB_C"/>
</dbReference>
<keyword evidence="2" id="KW-0411">Iron-sulfur</keyword>
<evidence type="ECO:0000313" key="5">
    <source>
        <dbReference type="Proteomes" id="UP000002315"/>
    </source>
</evidence>
<organism evidence="4 5">
    <name type="scientific">Methanothermus fervidus (strain ATCC 43054 / DSM 2088 / JCM 10308 / V24 S)</name>
    <dbReference type="NCBI Taxonomy" id="523846"/>
    <lineage>
        <taxon>Archaea</taxon>
        <taxon>Methanobacteriati</taxon>
        <taxon>Methanobacteriota</taxon>
        <taxon>Methanomada group</taxon>
        <taxon>Methanobacteria</taxon>
        <taxon>Methanobacteriales</taxon>
        <taxon>Methanothermaceae</taxon>
        <taxon>Methanothermus</taxon>
    </lineage>
</organism>
<evidence type="ECO:0000313" key="4">
    <source>
        <dbReference type="EMBL" id="ADP77899.1"/>
    </source>
</evidence>
<dbReference type="InterPro" id="IPR045220">
    <property type="entry name" value="FRHB/FDHB/HCAR-like"/>
</dbReference>
<dbReference type="PROSITE" id="PS00198">
    <property type="entry name" value="4FE4S_FER_1"/>
    <property type="match status" value="1"/>
</dbReference>
<keyword evidence="5" id="KW-1185">Reference proteome</keyword>
<keyword evidence="1" id="KW-0408">Iron</keyword>
<dbReference type="STRING" id="523846.Mfer_1105"/>
<evidence type="ECO:0000256" key="2">
    <source>
        <dbReference type="ARBA" id="ARBA00023014"/>
    </source>
</evidence>
<keyword evidence="4" id="KW-0560">Oxidoreductase</keyword>
<dbReference type="PROSITE" id="PS51379">
    <property type="entry name" value="4FE4S_FER_2"/>
    <property type="match status" value="1"/>
</dbReference>